<name>A0ABV4B9Q5_9GAMM</name>
<dbReference type="RefSeq" id="WP_369665492.1">
    <property type="nucleotide sequence ID" value="NZ_JBDKXB010000002.1"/>
</dbReference>
<dbReference type="PANTHER" id="PTHR34107">
    <property type="entry name" value="SLL0198 PROTEIN-RELATED"/>
    <property type="match status" value="1"/>
</dbReference>
<dbReference type="GO" id="GO:0004519">
    <property type="term" value="F:endonuclease activity"/>
    <property type="evidence" value="ECO:0007669"/>
    <property type="project" value="UniProtKB-KW"/>
</dbReference>
<dbReference type="InterPro" id="IPR011335">
    <property type="entry name" value="Restrct_endonuc-II-like"/>
</dbReference>
<dbReference type="InterPro" id="IPR008538">
    <property type="entry name" value="Uma2"/>
</dbReference>
<dbReference type="PANTHER" id="PTHR34107:SF4">
    <property type="entry name" value="SLL1222 PROTEIN"/>
    <property type="match status" value="1"/>
</dbReference>
<keyword evidence="3" id="KW-1185">Reference proteome</keyword>
<keyword evidence="2" id="KW-0255">Endonuclease</keyword>
<dbReference type="InterPro" id="IPR012296">
    <property type="entry name" value="Nuclease_put_TT1808"/>
</dbReference>
<reference evidence="2 3" key="1">
    <citation type="submission" date="2024-05" db="EMBL/GenBank/DDBJ databases">
        <title>Genome Sequence and Characterization of the New Strain Purple Sulfur Bacterium of Genus Thioalkalicoccus.</title>
        <authorList>
            <person name="Bryantseva I.A."/>
            <person name="Kyndt J.A."/>
            <person name="Imhoff J.F."/>
        </authorList>
    </citation>
    <scope>NUCLEOTIDE SEQUENCE [LARGE SCALE GENOMIC DNA]</scope>
    <source>
        <strain evidence="2 3">Um2</strain>
    </source>
</reference>
<evidence type="ECO:0000313" key="2">
    <source>
        <dbReference type="EMBL" id="MEY6431106.1"/>
    </source>
</evidence>
<protein>
    <submittedName>
        <fullName evidence="2">Uma2 family endonuclease</fullName>
    </submittedName>
</protein>
<evidence type="ECO:0000313" key="3">
    <source>
        <dbReference type="Proteomes" id="UP001564408"/>
    </source>
</evidence>
<dbReference type="Pfam" id="PF05685">
    <property type="entry name" value="Uma2"/>
    <property type="match status" value="1"/>
</dbReference>
<evidence type="ECO:0000259" key="1">
    <source>
        <dbReference type="Pfam" id="PF05685"/>
    </source>
</evidence>
<dbReference type="Proteomes" id="UP001564408">
    <property type="component" value="Unassembled WGS sequence"/>
</dbReference>
<dbReference type="SUPFAM" id="SSF52980">
    <property type="entry name" value="Restriction endonuclease-like"/>
    <property type="match status" value="1"/>
</dbReference>
<dbReference type="Gene3D" id="3.90.1570.10">
    <property type="entry name" value="tt1808, chain A"/>
    <property type="match status" value="1"/>
</dbReference>
<comment type="caution">
    <text evidence="2">The sequence shown here is derived from an EMBL/GenBank/DDBJ whole genome shotgun (WGS) entry which is preliminary data.</text>
</comment>
<dbReference type="EMBL" id="JBDKXB010000002">
    <property type="protein sequence ID" value="MEY6431106.1"/>
    <property type="molecule type" value="Genomic_DNA"/>
</dbReference>
<keyword evidence="2" id="KW-0378">Hydrolase</keyword>
<keyword evidence="2" id="KW-0540">Nuclease</keyword>
<organism evidence="2 3">
    <name type="scientific">Thioalkalicoccus limnaeus</name>
    <dbReference type="NCBI Taxonomy" id="120681"/>
    <lineage>
        <taxon>Bacteria</taxon>
        <taxon>Pseudomonadati</taxon>
        <taxon>Pseudomonadota</taxon>
        <taxon>Gammaproteobacteria</taxon>
        <taxon>Chromatiales</taxon>
        <taxon>Chromatiaceae</taxon>
        <taxon>Thioalkalicoccus</taxon>
    </lineage>
</organism>
<dbReference type="CDD" id="cd06260">
    <property type="entry name" value="DUF820-like"/>
    <property type="match status" value="1"/>
</dbReference>
<feature type="domain" description="Putative restriction endonuclease" evidence="1">
    <location>
        <begin position="10"/>
        <end position="180"/>
    </location>
</feature>
<accession>A0ABV4B9Q5</accession>
<gene>
    <name evidence="2" type="ORF">ABC977_01635</name>
</gene>
<proteinExistence type="predicted"/>
<sequence>MQHAYKQTLYEQLEALPEGLTGEILSGQLHTQPRPAGPHARAETELSIDIGSAYGRGRGGPGGWWIIVEPELHLVRDQEVAVPDLAGWRKERMPQIPDDHRFEVVPDWVCEILSPSTASKDREVKMPVYAHYGVAYAWLVDPKCRTLEAYALTDGDWRLLAEASDYDTIAVAPFDALQLDLGNLWS</sequence>